<feature type="region of interest" description="Disordered" evidence="1">
    <location>
        <begin position="192"/>
        <end position="277"/>
    </location>
</feature>
<dbReference type="Pfam" id="PF24414">
    <property type="entry name" value="DUF7547"/>
    <property type="match status" value="1"/>
</dbReference>
<feature type="compositionally biased region" description="Acidic residues" evidence="1">
    <location>
        <begin position="268"/>
        <end position="277"/>
    </location>
</feature>
<feature type="compositionally biased region" description="Acidic residues" evidence="1">
    <location>
        <begin position="235"/>
        <end position="251"/>
    </location>
</feature>
<dbReference type="EMBL" id="AFNT02000055">
    <property type="protein sequence ID" value="ERJ04821.1"/>
    <property type="molecule type" value="Genomic_DNA"/>
</dbReference>
<gene>
    <name evidence="3" type="ORF">HLRTI_001755</name>
    <name evidence="2" type="ORF">HLRTI_003224</name>
</gene>
<evidence type="ECO:0000313" key="3">
    <source>
        <dbReference type="EMBL" id="ERJ06136.1"/>
    </source>
</evidence>
<proteinExistence type="predicted"/>
<accession>U2E2C9</accession>
<evidence type="ECO:0000313" key="2">
    <source>
        <dbReference type="EMBL" id="ERJ04821.1"/>
    </source>
</evidence>
<evidence type="ECO:0000313" key="4">
    <source>
        <dbReference type="Proteomes" id="UP000003861"/>
    </source>
</evidence>
<dbReference type="InterPro" id="IPR055969">
    <property type="entry name" value="DUF7547"/>
</dbReference>
<feature type="compositionally biased region" description="Basic and acidic residues" evidence="1">
    <location>
        <begin position="207"/>
        <end position="228"/>
    </location>
</feature>
<reference evidence="3 4" key="1">
    <citation type="journal article" date="2011" name="J. Bacteriol.">
        <title>Genome sequence of Halorhabdus tiamatea, the first archaeon isolated from a deep-sea anoxic brine lake.</title>
        <authorList>
            <person name="Antunes A."/>
            <person name="Alam I."/>
            <person name="Bajic V.B."/>
            <person name="Stingl U."/>
        </authorList>
    </citation>
    <scope>NUCLEOTIDE SEQUENCE [LARGE SCALE GENOMIC DNA]</scope>
    <source>
        <strain evidence="3 4">SARL4B</strain>
    </source>
</reference>
<evidence type="ECO:0000256" key="1">
    <source>
        <dbReference type="SAM" id="MobiDB-lite"/>
    </source>
</evidence>
<sequence length="277" mass="29812">MTWEYIAYVRAYSPELGSINSTEKSISFVIDRERERVRTFMRITAQPCGMSSQPDRSDLPEVLRELTSSLVRLRRDLRSDQRSGGRGLDRLLRLTTDVTIPATILVLETNIRALRLLQRTLRIVDGSETAEESRTTAGEDVASVGRSVVDRLDDALADVQTAVEGDVDSRTRDHLEDARDLNRKLEARLDELSEGAAAPGGEEESTSDDRGAAVDVEAELRSIKDQHGDSGGGGDSDEGDAAGGNDSDEGGADGRNDSDEGGAADGTDQGEGDGSDE</sequence>
<name>U2E2C9_9EURY</name>
<comment type="caution">
    <text evidence="3">The sequence shown here is derived from an EMBL/GenBank/DDBJ whole genome shotgun (WGS) entry which is preliminary data.</text>
</comment>
<dbReference type="AlphaFoldDB" id="U2E2C9"/>
<organism evidence="3 4">
    <name type="scientific">Halorhabdus tiamatea SARL4B</name>
    <dbReference type="NCBI Taxonomy" id="1033806"/>
    <lineage>
        <taxon>Archaea</taxon>
        <taxon>Methanobacteriati</taxon>
        <taxon>Methanobacteriota</taxon>
        <taxon>Stenosarchaea group</taxon>
        <taxon>Halobacteria</taxon>
        <taxon>Halobacteriales</taxon>
        <taxon>Haloarculaceae</taxon>
        <taxon>Halorhabdus</taxon>
    </lineage>
</organism>
<dbReference type="eggNOG" id="arCOG06243">
    <property type="taxonomic scope" value="Archaea"/>
</dbReference>
<protein>
    <submittedName>
        <fullName evidence="3">Uncharacterized protein</fullName>
    </submittedName>
</protein>
<dbReference type="EMBL" id="AFNT02000019">
    <property type="protein sequence ID" value="ERJ06136.1"/>
    <property type="molecule type" value="Genomic_DNA"/>
</dbReference>
<dbReference type="Proteomes" id="UP000003861">
    <property type="component" value="Unassembled WGS sequence"/>
</dbReference>
<reference evidence="3 4" key="2">
    <citation type="journal article" date="2013" name="PLoS ONE">
        <title>INDIGO - INtegrated Data Warehouse of MIcrobial GenOmes with Examples from the Red Sea Extremophiles.</title>
        <authorList>
            <person name="Alam I."/>
            <person name="Antunes A."/>
            <person name="Kamau A.A."/>
            <person name="Ba Alawi W."/>
            <person name="Kalkatawi M."/>
            <person name="Stingl U."/>
            <person name="Bajic V.B."/>
        </authorList>
    </citation>
    <scope>NUCLEOTIDE SEQUENCE [LARGE SCALE GENOMIC DNA]</scope>
    <source>
        <strain evidence="3 4">SARL4B</strain>
    </source>
</reference>